<dbReference type="InParanoid" id="B0W392"/>
<dbReference type="Pfam" id="PF16064">
    <property type="entry name" value="DUF4806"/>
    <property type="match status" value="1"/>
</dbReference>
<evidence type="ECO:0000313" key="2">
    <source>
        <dbReference type="EMBL" id="EDS31235.1"/>
    </source>
</evidence>
<reference evidence="3" key="2">
    <citation type="submission" date="2020-05" db="UniProtKB">
        <authorList>
            <consortium name="EnsemblMetazoa"/>
        </authorList>
    </citation>
    <scope>IDENTIFICATION</scope>
    <source>
        <strain evidence="3">JHB</strain>
    </source>
</reference>
<dbReference type="KEGG" id="cqu:CpipJ_CPIJ001636"/>
<organism>
    <name type="scientific">Culex quinquefasciatus</name>
    <name type="common">Southern house mosquito</name>
    <name type="synonym">Culex pungens</name>
    <dbReference type="NCBI Taxonomy" id="7176"/>
    <lineage>
        <taxon>Eukaryota</taxon>
        <taxon>Metazoa</taxon>
        <taxon>Ecdysozoa</taxon>
        <taxon>Arthropoda</taxon>
        <taxon>Hexapoda</taxon>
        <taxon>Insecta</taxon>
        <taxon>Pterygota</taxon>
        <taxon>Neoptera</taxon>
        <taxon>Endopterygota</taxon>
        <taxon>Diptera</taxon>
        <taxon>Nematocera</taxon>
        <taxon>Culicoidea</taxon>
        <taxon>Culicidae</taxon>
        <taxon>Culicinae</taxon>
        <taxon>Culicini</taxon>
        <taxon>Culex</taxon>
        <taxon>Culex</taxon>
    </lineage>
</organism>
<evidence type="ECO:0000313" key="3">
    <source>
        <dbReference type="EnsemblMetazoa" id="CPIJ001636-PA"/>
    </source>
</evidence>
<dbReference type="EnsemblMetazoa" id="CPIJ001636-RA">
    <property type="protein sequence ID" value="CPIJ001636-PA"/>
    <property type="gene ID" value="CPIJ001636"/>
</dbReference>
<dbReference type="EMBL" id="DS231831">
    <property type="protein sequence ID" value="EDS31235.1"/>
    <property type="molecule type" value="Genomic_DNA"/>
</dbReference>
<dbReference type="HOGENOM" id="CLU_1504907_0_0_1"/>
<dbReference type="Proteomes" id="UP000002320">
    <property type="component" value="Unassembled WGS sequence"/>
</dbReference>
<dbReference type="InterPro" id="IPR032071">
    <property type="entry name" value="DUF4806"/>
</dbReference>
<dbReference type="eggNOG" id="ENOG502T6VA">
    <property type="taxonomic scope" value="Eukaryota"/>
</dbReference>
<dbReference type="OMA" id="EISCHEQ"/>
<proteinExistence type="predicted"/>
<reference evidence="2" key="1">
    <citation type="submission" date="2007-03" db="EMBL/GenBank/DDBJ databases">
        <title>Annotation of Culex pipiens quinquefasciatus.</title>
        <authorList>
            <consortium name="The Broad Institute Genome Sequencing Platform"/>
            <person name="Atkinson P.W."/>
            <person name="Hemingway J."/>
            <person name="Christensen B.M."/>
            <person name="Higgs S."/>
            <person name="Kodira C."/>
            <person name="Hannick L."/>
            <person name="Megy K."/>
            <person name="O'Leary S."/>
            <person name="Pearson M."/>
            <person name="Haas B.J."/>
            <person name="Mauceli E."/>
            <person name="Wortman J.R."/>
            <person name="Lee N.H."/>
            <person name="Guigo R."/>
            <person name="Stanke M."/>
            <person name="Alvarado L."/>
            <person name="Amedeo P."/>
            <person name="Antoine C.H."/>
            <person name="Arensburger P."/>
            <person name="Bidwell S.L."/>
            <person name="Crawford M."/>
            <person name="Camaro F."/>
            <person name="Devon K."/>
            <person name="Engels R."/>
            <person name="Hammond M."/>
            <person name="Howarth C."/>
            <person name="Koehrsen M."/>
            <person name="Lawson D."/>
            <person name="Montgomery P."/>
            <person name="Nene V."/>
            <person name="Nusbaum C."/>
            <person name="Puiu D."/>
            <person name="Romero-Severson J."/>
            <person name="Severson D.W."/>
            <person name="Shumway M."/>
            <person name="Sisk P."/>
            <person name="Stolte C."/>
            <person name="Zeng Q."/>
            <person name="Eisenstadt E."/>
            <person name="Fraser-Liggett C."/>
            <person name="Strausberg R."/>
            <person name="Galagan J."/>
            <person name="Birren B."/>
            <person name="Collins F.H."/>
        </authorList>
    </citation>
    <scope>NUCLEOTIDE SEQUENCE [LARGE SCALE GENOMIC DNA]</scope>
    <source>
        <strain evidence="2">JHB</strain>
    </source>
</reference>
<name>B0W392_CULQU</name>
<dbReference type="AlphaFoldDB" id="B0W392"/>
<keyword evidence="4" id="KW-1185">Reference proteome</keyword>
<evidence type="ECO:0000259" key="1">
    <source>
        <dbReference type="Pfam" id="PF16064"/>
    </source>
</evidence>
<sequence length="179" mass="20906">MMSSIQAGARHRTRVKSKRAALQGEKLTFATTVDGFFFPLANDQEVELLEATVRANEKTREQYIQLLRDCKAQCPRLDIANIFSDLFSDEALLSYNYFGMTNRSKKKRAMRDYWIFSECMLEAWSDEGIDQETLKAKLTKIISRLNHKLRTRGYRSKAATNEVLEYEMLDEDYEEYQSV</sequence>
<evidence type="ECO:0000313" key="4">
    <source>
        <dbReference type="Proteomes" id="UP000002320"/>
    </source>
</evidence>
<dbReference type="VEuPathDB" id="VectorBase:CPIJ001636"/>
<accession>B0W392</accession>
<gene>
    <name evidence="3" type="primary">6032604</name>
    <name evidence="2" type="ORF">CpipJ_CPIJ001636</name>
</gene>
<feature type="domain" description="DUF4806" evidence="1">
    <location>
        <begin position="32"/>
        <end position="123"/>
    </location>
</feature>
<protein>
    <recommendedName>
        <fullName evidence="1">DUF4806 domain-containing protein</fullName>
    </recommendedName>
</protein>